<dbReference type="CDD" id="cd14014">
    <property type="entry name" value="STKc_PknB_like"/>
    <property type="match status" value="1"/>
</dbReference>
<organism evidence="7 8">
    <name type="scientific">Thiospirillum jenense</name>
    <dbReference type="NCBI Taxonomy" id="1653858"/>
    <lineage>
        <taxon>Bacteria</taxon>
        <taxon>Pseudomonadati</taxon>
        <taxon>Pseudomonadota</taxon>
        <taxon>Gammaproteobacteria</taxon>
        <taxon>Chromatiales</taxon>
        <taxon>Chromatiaceae</taxon>
        <taxon>Thiospirillum</taxon>
    </lineage>
</organism>
<reference evidence="7 8" key="1">
    <citation type="journal article" date="2020" name="Arch. Microbiol.">
        <title>The genome sequence of the giant phototrophic gammaproteobacterium Thiospirillum jenense gives insight into its physiological properties and phylogenetic relationships.</title>
        <authorList>
            <person name="Imhoff J.F."/>
            <person name="Meyer T.E."/>
            <person name="Kyndt J.A."/>
        </authorList>
    </citation>
    <scope>NUCLEOTIDE SEQUENCE [LARGE SCALE GENOMIC DNA]</scope>
    <source>
        <strain evidence="7 8">DSM 216</strain>
    </source>
</reference>
<dbReference type="InterPro" id="IPR011009">
    <property type="entry name" value="Kinase-like_dom_sf"/>
</dbReference>
<dbReference type="PROSITE" id="PS50887">
    <property type="entry name" value="GGDEF"/>
    <property type="match status" value="1"/>
</dbReference>
<accession>A0A839H9B3</accession>
<dbReference type="InterPro" id="IPR000160">
    <property type="entry name" value="GGDEF_dom"/>
</dbReference>
<dbReference type="SMART" id="SM00220">
    <property type="entry name" value="S_TKc"/>
    <property type="match status" value="1"/>
</dbReference>
<dbReference type="InterPro" id="IPR011990">
    <property type="entry name" value="TPR-like_helical_dom_sf"/>
</dbReference>
<dbReference type="CDD" id="cd01949">
    <property type="entry name" value="GGDEF"/>
    <property type="match status" value="1"/>
</dbReference>
<evidence type="ECO:0000256" key="4">
    <source>
        <dbReference type="SAM" id="Phobius"/>
    </source>
</evidence>
<dbReference type="Pfam" id="PF00069">
    <property type="entry name" value="Pkinase"/>
    <property type="match status" value="1"/>
</dbReference>
<dbReference type="InterPro" id="IPR029016">
    <property type="entry name" value="GAF-like_dom_sf"/>
</dbReference>
<protein>
    <submittedName>
        <fullName evidence="7">Diguanylate cyclase</fullName>
    </submittedName>
</protein>
<dbReference type="SUPFAM" id="SSF52540">
    <property type="entry name" value="P-loop containing nucleoside triphosphate hydrolases"/>
    <property type="match status" value="1"/>
</dbReference>
<dbReference type="SUPFAM" id="SSF48452">
    <property type="entry name" value="TPR-like"/>
    <property type="match status" value="1"/>
</dbReference>
<dbReference type="SMART" id="SM00065">
    <property type="entry name" value="GAF"/>
    <property type="match status" value="1"/>
</dbReference>
<dbReference type="Gene3D" id="3.40.50.300">
    <property type="entry name" value="P-loop containing nucleotide triphosphate hydrolases"/>
    <property type="match status" value="1"/>
</dbReference>
<dbReference type="InterPro" id="IPR053159">
    <property type="entry name" value="Hybrid_Histidine_Kinase"/>
</dbReference>
<dbReference type="InterPro" id="IPR043128">
    <property type="entry name" value="Rev_trsase/Diguanyl_cyclase"/>
</dbReference>
<keyword evidence="8" id="KW-1185">Reference proteome</keyword>
<dbReference type="SUPFAM" id="SSF55781">
    <property type="entry name" value="GAF domain-like"/>
    <property type="match status" value="1"/>
</dbReference>
<feature type="transmembrane region" description="Helical" evidence="4">
    <location>
        <begin position="1107"/>
        <end position="1124"/>
    </location>
</feature>
<dbReference type="SUPFAM" id="SSF55073">
    <property type="entry name" value="Nucleotide cyclase"/>
    <property type="match status" value="1"/>
</dbReference>
<dbReference type="Pfam" id="PF13191">
    <property type="entry name" value="AAA_16"/>
    <property type="match status" value="1"/>
</dbReference>
<evidence type="ECO:0000256" key="1">
    <source>
        <dbReference type="ARBA" id="ARBA00001946"/>
    </source>
</evidence>
<dbReference type="SMART" id="SM00267">
    <property type="entry name" value="GGDEF"/>
    <property type="match status" value="1"/>
</dbReference>
<keyword evidence="4" id="KW-1133">Transmembrane helix</keyword>
<comment type="caution">
    <text evidence="7">The sequence shown here is derived from an EMBL/GenBank/DDBJ whole genome shotgun (WGS) entry which is preliminary data.</text>
</comment>
<keyword evidence="4" id="KW-0812">Transmembrane</keyword>
<evidence type="ECO:0000259" key="5">
    <source>
        <dbReference type="PROSITE" id="PS50011"/>
    </source>
</evidence>
<dbReference type="NCBIfam" id="TIGR00254">
    <property type="entry name" value="GGDEF"/>
    <property type="match status" value="1"/>
</dbReference>
<dbReference type="PANTHER" id="PTHR43642:SF1">
    <property type="entry name" value="HYBRID SIGNAL TRANSDUCTION HISTIDINE KINASE G"/>
    <property type="match status" value="1"/>
</dbReference>
<dbReference type="PANTHER" id="PTHR43642">
    <property type="entry name" value="HYBRID SIGNAL TRANSDUCTION HISTIDINE KINASE G"/>
    <property type="match status" value="1"/>
</dbReference>
<dbReference type="GO" id="GO:0005524">
    <property type="term" value="F:ATP binding"/>
    <property type="evidence" value="ECO:0007669"/>
    <property type="project" value="InterPro"/>
</dbReference>
<evidence type="ECO:0000313" key="8">
    <source>
        <dbReference type="Proteomes" id="UP000548632"/>
    </source>
</evidence>
<dbReference type="RefSeq" id="WP_182583165.1">
    <property type="nucleotide sequence ID" value="NZ_JABVCQ010000008.1"/>
</dbReference>
<dbReference type="Proteomes" id="UP000548632">
    <property type="component" value="Unassembled WGS sequence"/>
</dbReference>
<dbReference type="Pfam" id="PF13185">
    <property type="entry name" value="GAF_2"/>
    <property type="match status" value="1"/>
</dbReference>
<dbReference type="GO" id="GO:0004672">
    <property type="term" value="F:protein kinase activity"/>
    <property type="evidence" value="ECO:0007669"/>
    <property type="project" value="InterPro"/>
</dbReference>
<gene>
    <name evidence="7" type="ORF">HUK38_05205</name>
</gene>
<evidence type="ECO:0000256" key="2">
    <source>
        <dbReference type="ARBA" id="ARBA00004167"/>
    </source>
</evidence>
<dbReference type="Gene3D" id="1.10.510.10">
    <property type="entry name" value="Transferase(Phosphotransferase) domain 1"/>
    <property type="match status" value="1"/>
</dbReference>
<dbReference type="InterPro" id="IPR027417">
    <property type="entry name" value="P-loop_NTPase"/>
</dbReference>
<dbReference type="PROSITE" id="PS50011">
    <property type="entry name" value="PROTEIN_KINASE_DOM"/>
    <property type="match status" value="1"/>
</dbReference>
<dbReference type="EMBL" id="JABVCQ010000008">
    <property type="protein sequence ID" value="MBB1125631.1"/>
    <property type="molecule type" value="Genomic_DNA"/>
</dbReference>
<evidence type="ECO:0000256" key="3">
    <source>
        <dbReference type="SAM" id="Coils"/>
    </source>
</evidence>
<feature type="domain" description="Protein kinase" evidence="5">
    <location>
        <begin position="5"/>
        <end position="281"/>
    </location>
</feature>
<feature type="domain" description="GGDEF" evidence="6">
    <location>
        <begin position="1534"/>
        <end position="1671"/>
    </location>
</feature>
<dbReference type="GO" id="GO:0016020">
    <property type="term" value="C:membrane"/>
    <property type="evidence" value="ECO:0007669"/>
    <property type="project" value="UniProtKB-SubCell"/>
</dbReference>
<sequence length="1673" mass="187971">MIVDYQILSKMYESANSEVYRAIRDSDKQKVILKFLKQDYPAAAELARYKQEYKLTSSLKLKGVIKAYGLKKYQRTLVMFIEDFDGESLNKLHTDCPLALDDFLPLAINIASILGRIHHANIIHKDINPANIVNNPATRELKIIDFGISTRLTRENPTLKNPNVLEGTLSYISPEQTGRMNRSLDYRTDLYSLGVTFYELLVGQLPFITEDDLELIHCHIARQPINPTEIQSYIPQIVSDIILKLMAKNAEDRYQSAWGLQTDLERCLKQLQTTSSIQPFTLATADISDKFQLVQKLYGREAEIQTLLDTFHLVTGDSAQMRMILVAGYSGIGKSALVRELYKPITEKRGYFITGKFDQFQRNVPYSAIVQALSELVKAVLTERVTQLSQWRNRLLSALGANGQVVVDLIPELELIIGQQPPVPELGANESQNRFNFVFQNFIKVFAQPQHPLTLFIDDLQWADGASLKLIQLLMSGEAQALFLIGAYRDNEVSAAHPLMLTLDEITHSGAIIDYIFLKPLQLTTIKQLISDSLKTTPEHACSLAELVQLKTGGNPFFLNEFLKSLYAEALLRFDRHRLQWSWNLADIQQRNFTDNVVELMTGKIQRLPMSTQAILKIAAAVGNQFSIPLLSAFEATTLRDVIDCLDIAVSENLVIPLDTRENIELALLDSQNYPLPPYKFVHDRIQQAAYSQIPELQKPATHYQLGRILLQQLTPSEREEYIFSIINQLNQGLSLINEPLEKNEIIQLNIEACLKAKASAAYYAAREYATVGLALLGNEIWKNYTTSLVLHELQAELAFLCGDFVEMDHFIDAVIDNAESALDMVKVYIIRIQANAARNKISEALAVGQEILQRFDIQFPTTPTIDDVEKALHQNTILLTDRHIHELVKLPEMTNPSMLAVIEIGNRIMPAAFNAGSLLFHLIGSLTVKLSIQYGNAPSSCFSYSTYGTILCKLTQDIVSAIQFGQLALDVLYKYNALPVKASVLTVFALFIKHRNAHLHETIPILKEAYTTALDTGDFEYSGYSAYGHCIASLWSGQPLAKVHQDTTAYVNDLSKRGQLTTANYCRIYLQTIDNLLGHNQQPTSFIGDVVNGDVLLPHLLSLKDVVGVYFFYLYNMVLCLLFDDTTQARAHALIGRQYVMSGAALFTQSLFYFYDSLIALMGITSADEALDSIMQRVTDNQIIISHNWSTHAPMNHQHKLDLVEAERYRVLGNISLAMDYYDRAIAGAQQHEFIQDAALAYELAAKFYLAQNRILIAKTYLREARYYYELWGSNAKIAHLNTHYPNELLVSSKHVSSRGSSTSHNTVSALAASATFDMMTIIKANQSISEEVVLEKLLKNLLNILLENTGAEMGCLLFYKQELEIGLHSHGVTTIAGHFPESILNYVVRTKELVLLDDASAPSKFDKDSYIQTKQPLSILCYPLINQGQLTAIIYLENNMSAAAFTQDRVDLIKLLSGQASIAITNAVLYREREQYTAMLEEKVKERTAELEAANDALSRLANLDGLTKIPNRRCFDHTLLQEWQRHLHAQQMLALILIDIDYFKKFNDHYGHQGGDDCLIQVAQTIATTLQRSTDFAGRYGGEEFVIILPNTAVEGALFIANSIREAILKQAIPHQRSEVHQFVTLSLGVAAVIPNNDLTPDCLIALADKALYTAKDQGRNRAIGTHINK</sequence>
<comment type="subcellular location">
    <subcellularLocation>
        <location evidence="2">Membrane</location>
        <topology evidence="2">Single-pass membrane protein</topology>
    </subcellularLocation>
</comment>
<feature type="coiled-coil region" evidence="3">
    <location>
        <begin position="1479"/>
        <end position="1506"/>
    </location>
</feature>
<keyword evidence="4" id="KW-0472">Membrane</keyword>
<dbReference type="InterPro" id="IPR041664">
    <property type="entry name" value="AAA_16"/>
</dbReference>
<feature type="transmembrane region" description="Helical" evidence="4">
    <location>
        <begin position="1136"/>
        <end position="1156"/>
    </location>
</feature>
<comment type="cofactor">
    <cofactor evidence="1">
        <name>Mg(2+)</name>
        <dbReference type="ChEBI" id="CHEBI:18420"/>
    </cofactor>
</comment>
<dbReference type="InterPro" id="IPR000719">
    <property type="entry name" value="Prot_kinase_dom"/>
</dbReference>
<dbReference type="Gene3D" id="3.30.450.40">
    <property type="match status" value="1"/>
</dbReference>
<dbReference type="InterPro" id="IPR029787">
    <property type="entry name" value="Nucleotide_cyclase"/>
</dbReference>
<dbReference type="SUPFAM" id="SSF56112">
    <property type="entry name" value="Protein kinase-like (PK-like)"/>
    <property type="match status" value="1"/>
</dbReference>
<dbReference type="InterPro" id="IPR003018">
    <property type="entry name" value="GAF"/>
</dbReference>
<evidence type="ECO:0000313" key="7">
    <source>
        <dbReference type="EMBL" id="MBB1125631.1"/>
    </source>
</evidence>
<dbReference type="FunFam" id="3.30.70.270:FF:000001">
    <property type="entry name" value="Diguanylate cyclase domain protein"/>
    <property type="match status" value="1"/>
</dbReference>
<keyword evidence="3" id="KW-0175">Coiled coil</keyword>
<dbReference type="Pfam" id="PF00990">
    <property type="entry name" value="GGDEF"/>
    <property type="match status" value="1"/>
</dbReference>
<name>A0A839H9B3_9GAMM</name>
<dbReference type="Gene3D" id="3.30.200.20">
    <property type="entry name" value="Phosphorylase Kinase, domain 1"/>
    <property type="match status" value="1"/>
</dbReference>
<dbReference type="Gene3D" id="3.30.70.270">
    <property type="match status" value="1"/>
</dbReference>
<proteinExistence type="predicted"/>
<evidence type="ECO:0000259" key="6">
    <source>
        <dbReference type="PROSITE" id="PS50887"/>
    </source>
</evidence>